<evidence type="ECO:0000313" key="3">
    <source>
        <dbReference type="Proteomes" id="UP000266889"/>
    </source>
</evidence>
<reference evidence="2 3" key="1">
    <citation type="submission" date="2018-05" db="EMBL/GenBank/DDBJ databases">
        <title>Micromonospora from Atacama Desert.</title>
        <authorList>
            <person name="Carro L."/>
            <person name="Goodfellow M."/>
            <person name="Klenk H.-P."/>
        </authorList>
    </citation>
    <scope>NUCLEOTIDE SEQUENCE [LARGE SCALE GENOMIC DNA]</scope>
    <source>
        <strain evidence="2 3">LB32</strain>
    </source>
</reference>
<comment type="caution">
    <text evidence="2">The sequence shown here is derived from an EMBL/GenBank/DDBJ whole genome shotgun (WGS) entry which is preliminary data.</text>
</comment>
<dbReference type="InterPro" id="IPR045428">
    <property type="entry name" value="EACC1"/>
</dbReference>
<accession>A0A3N9XSH9</accession>
<organism evidence="2 3">
    <name type="scientific">Micromonospora arida</name>
    <dbReference type="NCBI Taxonomy" id="2203715"/>
    <lineage>
        <taxon>Bacteria</taxon>
        <taxon>Bacillati</taxon>
        <taxon>Actinomycetota</taxon>
        <taxon>Actinomycetes</taxon>
        <taxon>Micromonosporales</taxon>
        <taxon>Micromonosporaceae</taxon>
        <taxon>Micromonospora</taxon>
    </lineage>
</organism>
<dbReference type="Pfam" id="PF19953">
    <property type="entry name" value="EACC1"/>
    <property type="match status" value="1"/>
</dbReference>
<protein>
    <submittedName>
        <fullName evidence="2">Uncharacterized protein</fullName>
    </submittedName>
</protein>
<keyword evidence="3" id="KW-1185">Reference proteome</keyword>
<dbReference type="Proteomes" id="UP000266889">
    <property type="component" value="Unassembled WGS sequence"/>
</dbReference>
<gene>
    <name evidence="2" type="ORF">DLJ58_14110</name>
</gene>
<dbReference type="AlphaFoldDB" id="A0A3N9XSH9"/>
<proteinExistence type="predicted"/>
<evidence type="ECO:0000313" key="2">
    <source>
        <dbReference type="EMBL" id="RQX09737.1"/>
    </source>
</evidence>
<keyword evidence="1" id="KW-0472">Membrane</keyword>
<feature type="transmembrane region" description="Helical" evidence="1">
    <location>
        <begin position="56"/>
        <end position="78"/>
    </location>
</feature>
<sequence>MDNGVMALINVSLLDGSPSDLHSLFSWLQRTDELRGRVRTLPRQPGPHEMGGAVEIVSVALSSGGAAAVLAGALTTWLQTRRARISVEFVVNETGETLRRVEVEARNEASVKELYDSLVSERTLP</sequence>
<name>A0A3N9XSH9_9ACTN</name>
<keyword evidence="1" id="KW-1133">Transmembrane helix</keyword>
<dbReference type="EMBL" id="QGSY01000168">
    <property type="protein sequence ID" value="RQX09737.1"/>
    <property type="molecule type" value="Genomic_DNA"/>
</dbReference>
<keyword evidence="1" id="KW-0812">Transmembrane</keyword>
<evidence type="ECO:0000256" key="1">
    <source>
        <dbReference type="SAM" id="Phobius"/>
    </source>
</evidence>